<dbReference type="InterPro" id="IPR050097">
    <property type="entry name" value="Ferredoxin-NADP_redctase_2"/>
</dbReference>
<dbReference type="EMBL" id="QLMJ01000034">
    <property type="protein sequence ID" value="RAK25392.1"/>
    <property type="molecule type" value="Genomic_DNA"/>
</dbReference>
<evidence type="ECO:0000259" key="4">
    <source>
        <dbReference type="Pfam" id="PF07992"/>
    </source>
</evidence>
<dbReference type="Gene3D" id="3.50.50.60">
    <property type="entry name" value="FAD/NAD(P)-binding domain"/>
    <property type="match status" value="2"/>
</dbReference>
<dbReference type="AlphaFoldDB" id="A0A327YX14"/>
<keyword evidence="6" id="KW-1185">Reference proteome</keyword>
<dbReference type="PRINTS" id="PR00368">
    <property type="entry name" value="FADPNR"/>
</dbReference>
<dbReference type="PANTHER" id="PTHR48105">
    <property type="entry name" value="THIOREDOXIN REDUCTASE 1-RELATED-RELATED"/>
    <property type="match status" value="1"/>
</dbReference>
<proteinExistence type="predicted"/>
<dbReference type="Pfam" id="PF07992">
    <property type="entry name" value="Pyr_redox_2"/>
    <property type="match status" value="1"/>
</dbReference>
<dbReference type="InterPro" id="IPR036188">
    <property type="entry name" value="FAD/NAD-bd_sf"/>
</dbReference>
<evidence type="ECO:0000313" key="6">
    <source>
        <dbReference type="Proteomes" id="UP000249341"/>
    </source>
</evidence>
<evidence type="ECO:0000256" key="3">
    <source>
        <dbReference type="ARBA" id="ARBA00048132"/>
    </source>
</evidence>
<comment type="catalytic activity">
    <reaction evidence="3">
        <text>[thioredoxin]-dithiol + NADP(+) = [thioredoxin]-disulfide + NADPH + H(+)</text>
        <dbReference type="Rhea" id="RHEA:20345"/>
        <dbReference type="Rhea" id="RHEA-COMP:10698"/>
        <dbReference type="Rhea" id="RHEA-COMP:10700"/>
        <dbReference type="ChEBI" id="CHEBI:15378"/>
        <dbReference type="ChEBI" id="CHEBI:29950"/>
        <dbReference type="ChEBI" id="CHEBI:50058"/>
        <dbReference type="ChEBI" id="CHEBI:57783"/>
        <dbReference type="ChEBI" id="CHEBI:58349"/>
        <dbReference type="EC" id="1.8.1.9"/>
    </reaction>
</comment>
<reference evidence="5 6" key="1">
    <citation type="submission" date="2018-06" db="EMBL/GenBank/DDBJ databases">
        <title>Genomic Encyclopedia of Type Strains, Phase III (KMG-III): the genomes of soil and plant-associated and newly described type strains.</title>
        <authorList>
            <person name="Whitman W."/>
        </authorList>
    </citation>
    <scope>NUCLEOTIDE SEQUENCE [LARGE SCALE GENOMIC DNA]</scope>
    <source>
        <strain evidence="5 6">CGMCC 4.7090</strain>
    </source>
</reference>
<keyword evidence="1" id="KW-0285">Flavoprotein</keyword>
<feature type="domain" description="FAD/NAD(P)-binding" evidence="4">
    <location>
        <begin position="7"/>
        <end position="297"/>
    </location>
</feature>
<evidence type="ECO:0000256" key="1">
    <source>
        <dbReference type="ARBA" id="ARBA00022630"/>
    </source>
</evidence>
<organism evidence="5 6">
    <name type="scientific">Actinoplanes lutulentus</name>
    <dbReference type="NCBI Taxonomy" id="1287878"/>
    <lineage>
        <taxon>Bacteria</taxon>
        <taxon>Bacillati</taxon>
        <taxon>Actinomycetota</taxon>
        <taxon>Actinomycetes</taxon>
        <taxon>Micromonosporales</taxon>
        <taxon>Micromonosporaceae</taxon>
        <taxon>Actinoplanes</taxon>
    </lineage>
</organism>
<sequence length="340" mass="35020">MNANSADVVVIGGGAAGLAAATSLARFRHRLVLVDAGAPRNAPASGVHNYLSRDGMSPADLLASGRAQLRGYGAQIIDGTVAAVRPALPSGPQPRFTVELADGRRLSARRVLAASGLADVLPQIPGLAERWGRDVLHCPYCHGWEVRDQRIAVLASSTPAVHTAFLWRQLSPDVTLLLQPGVQPGDEQWERLAARGITVVTGPADEVSIDGDRLRGVRLAGGHLVECDAVAISTSLHARAQFLVPLGLRATPFTMGDIVIGSRVEAGPTGVTSVPGVYVAGNVTDLFGQVAGAVSSGLAAAAAINTSLIDEDTDAAVAATRGEIPGPSAAKVPADRGYLL</sequence>
<dbReference type="Proteomes" id="UP000249341">
    <property type="component" value="Unassembled WGS sequence"/>
</dbReference>
<evidence type="ECO:0000313" key="5">
    <source>
        <dbReference type="EMBL" id="RAK25392.1"/>
    </source>
</evidence>
<dbReference type="PRINTS" id="PR00469">
    <property type="entry name" value="PNDRDTASEII"/>
</dbReference>
<gene>
    <name evidence="5" type="ORF">B0I29_1342</name>
</gene>
<dbReference type="OrthoDB" id="9786503at2"/>
<dbReference type="SUPFAM" id="SSF51905">
    <property type="entry name" value="FAD/NAD(P)-binding domain"/>
    <property type="match status" value="1"/>
</dbReference>
<accession>A0A327YX14</accession>
<dbReference type="InterPro" id="IPR023753">
    <property type="entry name" value="FAD/NAD-binding_dom"/>
</dbReference>
<protein>
    <submittedName>
        <fullName evidence="5">Thioredoxin reductase</fullName>
    </submittedName>
</protein>
<keyword evidence="2" id="KW-0560">Oxidoreductase</keyword>
<dbReference type="RefSeq" id="WP_111655152.1">
    <property type="nucleotide sequence ID" value="NZ_JACHWI010000006.1"/>
</dbReference>
<dbReference type="GO" id="GO:0004791">
    <property type="term" value="F:thioredoxin-disulfide reductase (NADPH) activity"/>
    <property type="evidence" value="ECO:0007669"/>
    <property type="project" value="UniProtKB-EC"/>
</dbReference>
<name>A0A327YX14_9ACTN</name>
<comment type="caution">
    <text evidence="5">The sequence shown here is derived from an EMBL/GenBank/DDBJ whole genome shotgun (WGS) entry which is preliminary data.</text>
</comment>
<evidence type="ECO:0000256" key="2">
    <source>
        <dbReference type="ARBA" id="ARBA00023002"/>
    </source>
</evidence>